<gene>
    <name evidence="2" type="ORF">CF15_08200</name>
</gene>
<feature type="transmembrane region" description="Helical" evidence="1">
    <location>
        <begin position="276"/>
        <end position="301"/>
    </location>
</feature>
<dbReference type="AlphaFoldDB" id="A0A0V8RRR1"/>
<proteinExistence type="predicted"/>
<name>A0A0V8RRR1_PYROC</name>
<feature type="transmembrane region" description="Helical" evidence="1">
    <location>
        <begin position="171"/>
        <end position="199"/>
    </location>
</feature>
<keyword evidence="1" id="KW-1133">Transmembrane helix</keyword>
<evidence type="ECO:0000313" key="2">
    <source>
        <dbReference type="EMBL" id="KSW10753.1"/>
    </source>
</evidence>
<organism evidence="2 3">
    <name type="scientific">Pyrodictium occultum</name>
    <dbReference type="NCBI Taxonomy" id="2309"/>
    <lineage>
        <taxon>Archaea</taxon>
        <taxon>Thermoproteota</taxon>
        <taxon>Thermoprotei</taxon>
        <taxon>Desulfurococcales</taxon>
        <taxon>Pyrodictiaceae</taxon>
        <taxon>Pyrodictium</taxon>
    </lineage>
</organism>
<evidence type="ECO:0000313" key="3">
    <source>
        <dbReference type="Proteomes" id="UP000053352"/>
    </source>
</evidence>
<feature type="transmembrane region" description="Helical" evidence="1">
    <location>
        <begin position="219"/>
        <end position="240"/>
    </location>
</feature>
<accession>A0A0V8RRR1</accession>
<sequence length="529" mass="57013">MAGRRAALALSAILVLAVLARLLPAYMSGSLFSTDVWPLYRDTRVLLENPQARIWEDKLFDGYNNHWPGVILSAAVSAAVLGLSARGVYMYLYTAALAAGMMVAFYAFARRILDRSSSTLSLLVLGFTPSLLVFTSSPLKEVYAYPMLFALLALALRALEEPLAARGLALAAVLSLGMAVSHHLASFMAAGFTAGLAYALLACSLKGLRLAAPGAGARLLLLAALEALVFAAYYTLYGRYGLQLPLGLRDAALYLVYAAVIYGGFLVFAGRVSPAAAVLPVIPVMAYILAFRGSVAAMIGVRMSSSHILPYAAPIAAALTLVAFIRDRLLGALEAALGLFIALNTAFALFGSPGVSSIIHRFLDYLVPMLALLVGYLWGRGGGGVRLLAAAVAAASLASGLLVSVNIVSYRDKVSYTWYYPLCETRGFDTVFAYASRNLTLVGDTKVYYYGLMERNVDSRDVPAMLLQGGAPRPGKLYIVYYENYRIGYKFFHSIYRLGGLFSREGYSRVYDNFWVQAYLYGGGVDPRA</sequence>
<feature type="transmembrane region" description="Helical" evidence="1">
    <location>
        <begin position="120"/>
        <end position="136"/>
    </location>
</feature>
<comment type="caution">
    <text evidence="2">The sequence shown here is derived from an EMBL/GenBank/DDBJ whole genome shotgun (WGS) entry which is preliminary data.</text>
</comment>
<keyword evidence="3" id="KW-1185">Reference proteome</keyword>
<keyword evidence="1" id="KW-0812">Transmembrane</keyword>
<feature type="transmembrane region" description="Helical" evidence="1">
    <location>
        <begin position="308"/>
        <end position="325"/>
    </location>
</feature>
<evidence type="ECO:0008006" key="4">
    <source>
        <dbReference type="Google" id="ProtNLM"/>
    </source>
</evidence>
<feature type="transmembrane region" description="Helical" evidence="1">
    <location>
        <begin position="385"/>
        <end position="408"/>
    </location>
</feature>
<evidence type="ECO:0000256" key="1">
    <source>
        <dbReference type="SAM" id="Phobius"/>
    </source>
</evidence>
<reference evidence="2 3" key="1">
    <citation type="submission" date="2015-11" db="EMBL/GenBank/DDBJ databases">
        <title>Genome sequence of Pyrodictium occultum PL-19, a marine hyperthermophilic archaeon isolated from Volcano, Italy.</title>
        <authorList>
            <person name="Utturkar S."/>
            <person name="Huber H."/>
            <person name="Leptihn S."/>
            <person name="Brown S."/>
            <person name="Stetter K.O."/>
            <person name="Podar M."/>
        </authorList>
    </citation>
    <scope>NUCLEOTIDE SEQUENCE [LARGE SCALE GENOMIC DNA]</scope>
    <source>
        <strain evidence="2 3">PL-19</strain>
    </source>
</reference>
<feature type="transmembrane region" description="Helical" evidence="1">
    <location>
        <begin position="88"/>
        <end position="108"/>
    </location>
</feature>
<dbReference type="OrthoDB" id="385747at2157"/>
<protein>
    <recommendedName>
        <fullName evidence="4">Glycosyltransferase RgtA/B/C/D-like domain-containing protein</fullName>
    </recommendedName>
</protein>
<feature type="transmembrane region" description="Helical" evidence="1">
    <location>
        <begin position="252"/>
        <end position="270"/>
    </location>
</feature>
<dbReference type="RefSeq" id="WP_058371519.1">
    <property type="nucleotide sequence ID" value="NZ_LNTB01000002.1"/>
</dbReference>
<feature type="transmembrane region" description="Helical" evidence="1">
    <location>
        <begin position="142"/>
        <end position="159"/>
    </location>
</feature>
<dbReference type="STRING" id="2309.CF15_08200"/>
<feature type="transmembrane region" description="Helical" evidence="1">
    <location>
        <begin position="331"/>
        <end position="350"/>
    </location>
</feature>
<dbReference type="Proteomes" id="UP000053352">
    <property type="component" value="Unassembled WGS sequence"/>
</dbReference>
<keyword evidence="1" id="KW-0472">Membrane</keyword>
<dbReference type="EMBL" id="LNTB01000002">
    <property type="protein sequence ID" value="KSW10753.1"/>
    <property type="molecule type" value="Genomic_DNA"/>
</dbReference>